<protein>
    <submittedName>
        <fullName evidence="2">Uncharacterized protein</fullName>
    </submittedName>
</protein>
<feature type="region of interest" description="Disordered" evidence="1">
    <location>
        <begin position="1"/>
        <end position="24"/>
    </location>
</feature>
<sequence length="135" mass="14797">MHNASQKTGKAPSRSSAAQTKRARPFELREVQPLADNSHNGVQAQLEICHTQGMVSLDGNTLSTIIFAVVAQVFSPHFATLLKPNGPTTENTGAVEQADYLSHSQVVKFNEISPESRRISHTSTREPNAKSWFLI</sequence>
<comment type="caution">
    <text evidence="2">The sequence shown here is derived from an EMBL/GenBank/DDBJ whole genome shotgun (WGS) entry which is preliminary data.</text>
</comment>
<dbReference type="AlphaFoldDB" id="A0A9X0D590"/>
<keyword evidence="3" id="KW-1185">Reference proteome</keyword>
<dbReference type="Proteomes" id="UP001163046">
    <property type="component" value="Unassembled WGS sequence"/>
</dbReference>
<gene>
    <name evidence="2" type="ORF">OS493_010581</name>
</gene>
<evidence type="ECO:0000313" key="3">
    <source>
        <dbReference type="Proteomes" id="UP001163046"/>
    </source>
</evidence>
<evidence type="ECO:0000313" key="2">
    <source>
        <dbReference type="EMBL" id="KAJ7386188.1"/>
    </source>
</evidence>
<organism evidence="2 3">
    <name type="scientific">Desmophyllum pertusum</name>
    <dbReference type="NCBI Taxonomy" id="174260"/>
    <lineage>
        <taxon>Eukaryota</taxon>
        <taxon>Metazoa</taxon>
        <taxon>Cnidaria</taxon>
        <taxon>Anthozoa</taxon>
        <taxon>Hexacorallia</taxon>
        <taxon>Scleractinia</taxon>
        <taxon>Caryophylliina</taxon>
        <taxon>Caryophylliidae</taxon>
        <taxon>Desmophyllum</taxon>
    </lineage>
</organism>
<dbReference type="EMBL" id="MU825877">
    <property type="protein sequence ID" value="KAJ7386188.1"/>
    <property type="molecule type" value="Genomic_DNA"/>
</dbReference>
<reference evidence="2" key="1">
    <citation type="submission" date="2023-01" db="EMBL/GenBank/DDBJ databases">
        <title>Genome assembly of the deep-sea coral Lophelia pertusa.</title>
        <authorList>
            <person name="Herrera S."/>
            <person name="Cordes E."/>
        </authorList>
    </citation>
    <scope>NUCLEOTIDE SEQUENCE</scope>
    <source>
        <strain evidence="2">USNM1676648</strain>
        <tissue evidence="2">Polyp</tissue>
    </source>
</reference>
<evidence type="ECO:0000256" key="1">
    <source>
        <dbReference type="SAM" id="MobiDB-lite"/>
    </source>
</evidence>
<name>A0A9X0D590_9CNID</name>
<proteinExistence type="predicted"/>
<feature type="compositionally biased region" description="Polar residues" evidence="1">
    <location>
        <begin position="1"/>
        <end position="19"/>
    </location>
</feature>
<accession>A0A9X0D590</accession>